<gene>
    <name evidence="2" type="ORF">ODALV1_LOCUS9158</name>
</gene>
<keyword evidence="3" id="KW-1185">Reference proteome</keyword>
<evidence type="ECO:0000313" key="2">
    <source>
        <dbReference type="EMBL" id="CAL8095714.1"/>
    </source>
</evidence>
<dbReference type="EMBL" id="CAXLJM020000027">
    <property type="protein sequence ID" value="CAL8095714.1"/>
    <property type="molecule type" value="Genomic_DNA"/>
</dbReference>
<organism evidence="2 3">
    <name type="scientific">Orchesella dallaii</name>
    <dbReference type="NCBI Taxonomy" id="48710"/>
    <lineage>
        <taxon>Eukaryota</taxon>
        <taxon>Metazoa</taxon>
        <taxon>Ecdysozoa</taxon>
        <taxon>Arthropoda</taxon>
        <taxon>Hexapoda</taxon>
        <taxon>Collembola</taxon>
        <taxon>Entomobryomorpha</taxon>
        <taxon>Entomobryoidea</taxon>
        <taxon>Orchesellidae</taxon>
        <taxon>Orchesellinae</taxon>
        <taxon>Orchesella</taxon>
    </lineage>
</organism>
<reference evidence="2 3" key="1">
    <citation type="submission" date="2024-08" db="EMBL/GenBank/DDBJ databases">
        <authorList>
            <person name="Cucini C."/>
            <person name="Frati F."/>
        </authorList>
    </citation>
    <scope>NUCLEOTIDE SEQUENCE [LARGE SCALE GENOMIC DNA]</scope>
</reference>
<comment type="caution">
    <text evidence="2">The sequence shown here is derived from an EMBL/GenBank/DDBJ whole genome shotgun (WGS) entry which is preliminary data.</text>
</comment>
<keyword evidence="1" id="KW-0732">Signal</keyword>
<evidence type="ECO:0000256" key="1">
    <source>
        <dbReference type="SAM" id="SignalP"/>
    </source>
</evidence>
<evidence type="ECO:0000313" key="3">
    <source>
        <dbReference type="Proteomes" id="UP001642540"/>
    </source>
</evidence>
<proteinExistence type="predicted"/>
<sequence length="190" mass="21601">MSSVSWISVFIFRILAFHTFFTASNPINMTTTSPPVENGNLTAPNNDIVQNNSSISSQSSIKLDNETLVVNVNSTDNSTNSNYIIEYKPLVFDSPEDIKTQQEWGGNCTLANWDNCKVLVSWFGNYKDPKDEEIKEYRIDCRLEPVLCLTNSWTVTRCNLLCMSRCNRDIQLKYDKYVSHEGECKAHAHG</sequence>
<name>A0ABP1QE78_9HEXA</name>
<accession>A0ABP1QE78</accession>
<dbReference type="Proteomes" id="UP001642540">
    <property type="component" value="Unassembled WGS sequence"/>
</dbReference>
<feature type="chain" id="PRO_5045433068" evidence="1">
    <location>
        <begin position="17"/>
        <end position="190"/>
    </location>
</feature>
<feature type="signal peptide" evidence="1">
    <location>
        <begin position="1"/>
        <end position="16"/>
    </location>
</feature>
<protein>
    <submittedName>
        <fullName evidence="2">Uncharacterized protein</fullName>
    </submittedName>
</protein>